<evidence type="ECO:0000313" key="16">
    <source>
        <dbReference type="Proteomes" id="UP000231279"/>
    </source>
</evidence>
<dbReference type="EC" id="2.7.11.22" evidence="2"/>
<dbReference type="PROSITE" id="PS50011">
    <property type="entry name" value="PROTEIN_KINASE_DOM"/>
    <property type="match status" value="1"/>
</dbReference>
<evidence type="ECO:0000256" key="10">
    <source>
        <dbReference type="ARBA" id="ARBA00022840"/>
    </source>
</evidence>
<evidence type="ECO:0000256" key="1">
    <source>
        <dbReference type="ARBA" id="ARBA00006485"/>
    </source>
</evidence>
<dbReference type="InterPro" id="IPR008271">
    <property type="entry name" value="Ser/Thr_kinase_AS"/>
</dbReference>
<keyword evidence="16" id="KW-1185">Reference proteome</keyword>
<comment type="catalytic activity">
    <reaction evidence="12">
        <text>L-threonyl-[protein] + ATP = O-phospho-L-threonyl-[protein] + ADP + H(+)</text>
        <dbReference type="Rhea" id="RHEA:46608"/>
        <dbReference type="Rhea" id="RHEA-COMP:11060"/>
        <dbReference type="Rhea" id="RHEA-COMP:11605"/>
        <dbReference type="ChEBI" id="CHEBI:15378"/>
        <dbReference type="ChEBI" id="CHEBI:30013"/>
        <dbReference type="ChEBI" id="CHEBI:30616"/>
        <dbReference type="ChEBI" id="CHEBI:61977"/>
        <dbReference type="ChEBI" id="CHEBI:456216"/>
        <dbReference type="EC" id="2.7.11.22"/>
    </reaction>
</comment>
<comment type="similarity">
    <text evidence="1">Belongs to the protein kinase superfamily. CMGC Ser/Thr protein kinase family. CDC2/CDKX subfamily.</text>
</comment>
<dbReference type="GO" id="GO:0005524">
    <property type="term" value="F:ATP binding"/>
    <property type="evidence" value="ECO:0007669"/>
    <property type="project" value="UniProtKB-KW"/>
</dbReference>
<keyword evidence="8" id="KW-0498">Mitosis</keyword>
<dbReference type="Gene3D" id="1.10.510.10">
    <property type="entry name" value="Transferase(Phosphotransferase) domain 1"/>
    <property type="match status" value="1"/>
</dbReference>
<evidence type="ECO:0000256" key="11">
    <source>
        <dbReference type="ARBA" id="ARBA00023306"/>
    </source>
</evidence>
<dbReference type="PROSITE" id="PS00108">
    <property type="entry name" value="PROTEIN_KINASE_ST"/>
    <property type="match status" value="1"/>
</dbReference>
<keyword evidence="5" id="KW-0132">Cell division</keyword>
<name>A0A2G9H5W1_9LAMI</name>
<dbReference type="EMBL" id="NKXS01002637">
    <property type="protein sequence ID" value="PIN12700.1"/>
    <property type="molecule type" value="Genomic_DNA"/>
</dbReference>
<dbReference type="Proteomes" id="UP000231279">
    <property type="component" value="Unassembled WGS sequence"/>
</dbReference>
<keyword evidence="11" id="KW-0131">Cell cycle</keyword>
<dbReference type="GO" id="GO:0000082">
    <property type="term" value="P:G1/S transition of mitotic cell cycle"/>
    <property type="evidence" value="ECO:0007669"/>
    <property type="project" value="TreeGrafter"/>
</dbReference>
<dbReference type="GO" id="GO:0004693">
    <property type="term" value="F:cyclin-dependent protein serine/threonine kinase activity"/>
    <property type="evidence" value="ECO:0007669"/>
    <property type="project" value="UniProtKB-EC"/>
</dbReference>
<dbReference type="GO" id="GO:0005634">
    <property type="term" value="C:nucleus"/>
    <property type="evidence" value="ECO:0007669"/>
    <property type="project" value="TreeGrafter"/>
</dbReference>
<dbReference type="InterPro" id="IPR000719">
    <property type="entry name" value="Prot_kinase_dom"/>
</dbReference>
<dbReference type="GO" id="GO:0051301">
    <property type="term" value="P:cell division"/>
    <property type="evidence" value="ECO:0007669"/>
    <property type="project" value="UniProtKB-KW"/>
</dbReference>
<protein>
    <recommendedName>
        <fullName evidence="2">cyclin-dependent kinase</fullName>
        <ecNumber evidence="2">2.7.11.22</ecNumber>
    </recommendedName>
</protein>
<dbReference type="Gene3D" id="3.30.200.20">
    <property type="entry name" value="Phosphorylase Kinase, domain 1"/>
    <property type="match status" value="1"/>
</dbReference>
<evidence type="ECO:0000256" key="6">
    <source>
        <dbReference type="ARBA" id="ARBA00022679"/>
    </source>
</evidence>
<evidence type="ECO:0000256" key="4">
    <source>
        <dbReference type="ARBA" id="ARBA00022553"/>
    </source>
</evidence>
<dbReference type="GO" id="GO:0005737">
    <property type="term" value="C:cytoplasm"/>
    <property type="evidence" value="ECO:0007669"/>
    <property type="project" value="TreeGrafter"/>
</dbReference>
<dbReference type="GO" id="GO:0007165">
    <property type="term" value="P:signal transduction"/>
    <property type="evidence" value="ECO:0007669"/>
    <property type="project" value="TreeGrafter"/>
</dbReference>
<evidence type="ECO:0000256" key="3">
    <source>
        <dbReference type="ARBA" id="ARBA00022527"/>
    </source>
</evidence>
<dbReference type="InterPro" id="IPR011009">
    <property type="entry name" value="Kinase-like_dom_sf"/>
</dbReference>
<dbReference type="GO" id="GO:0106310">
    <property type="term" value="F:protein serine kinase activity"/>
    <property type="evidence" value="ECO:0007669"/>
    <property type="project" value="RHEA"/>
</dbReference>
<sequence>MCRAVDTVTKESVLLREVRFLDEQNAVPANLVREISLLKEIKSRYILRLLNVVTSDRWNGLCLVYESLNYNLRALLSNPRGRALSLDIIKIYLHQILCAVAFLHSHKIVHRDLKPENLFVDLHKHILKVGDLGLGRALGGSFEITPNDPTGSRYMAPELLFNTKEYSCEVDIWSVGCIFAEMTKMYLFFNASIMGLPNEETWPGVNEVHPFLHCYTKTEPQDLRSLLPLGPDGFDLILRMLCMYPKGRIRAIDALEHPFFDSIPLSQRQQ</sequence>
<reference evidence="16" key="1">
    <citation type="journal article" date="2018" name="Gigascience">
        <title>Genome assembly of the Pink Ipe (Handroanthus impetiginosus, Bignoniaceae), a highly valued, ecologically keystone Neotropical timber forest tree.</title>
        <authorList>
            <person name="Silva-Junior O.B."/>
            <person name="Grattapaglia D."/>
            <person name="Novaes E."/>
            <person name="Collevatti R.G."/>
        </authorList>
    </citation>
    <scope>NUCLEOTIDE SEQUENCE [LARGE SCALE GENOMIC DNA]</scope>
    <source>
        <strain evidence="16">cv. UFG-1</strain>
    </source>
</reference>
<evidence type="ECO:0000256" key="7">
    <source>
        <dbReference type="ARBA" id="ARBA00022741"/>
    </source>
</evidence>
<feature type="domain" description="Protein kinase" evidence="14">
    <location>
        <begin position="1"/>
        <end position="260"/>
    </location>
</feature>
<gene>
    <name evidence="15" type="ORF">CDL12_14685</name>
</gene>
<evidence type="ECO:0000256" key="5">
    <source>
        <dbReference type="ARBA" id="ARBA00022618"/>
    </source>
</evidence>
<organism evidence="15 16">
    <name type="scientific">Handroanthus impetiginosus</name>
    <dbReference type="NCBI Taxonomy" id="429701"/>
    <lineage>
        <taxon>Eukaryota</taxon>
        <taxon>Viridiplantae</taxon>
        <taxon>Streptophyta</taxon>
        <taxon>Embryophyta</taxon>
        <taxon>Tracheophyta</taxon>
        <taxon>Spermatophyta</taxon>
        <taxon>Magnoliopsida</taxon>
        <taxon>eudicotyledons</taxon>
        <taxon>Gunneridae</taxon>
        <taxon>Pentapetalae</taxon>
        <taxon>asterids</taxon>
        <taxon>lamiids</taxon>
        <taxon>Lamiales</taxon>
        <taxon>Bignoniaceae</taxon>
        <taxon>Crescentiina</taxon>
        <taxon>Tabebuia alliance</taxon>
        <taxon>Handroanthus</taxon>
    </lineage>
</organism>
<dbReference type="STRING" id="429701.A0A2G9H5W1"/>
<dbReference type="PANTHER" id="PTHR24056:SF548">
    <property type="entry name" value="CYCLIN-DEPENDENT KINASE A-1"/>
    <property type="match status" value="1"/>
</dbReference>
<comment type="caution">
    <text evidence="15">The sequence shown here is derived from an EMBL/GenBank/DDBJ whole genome shotgun (WGS) entry which is preliminary data.</text>
</comment>
<keyword evidence="7" id="KW-0547">Nucleotide-binding</keyword>
<keyword evidence="4" id="KW-0597">Phosphoprotein</keyword>
<evidence type="ECO:0000256" key="2">
    <source>
        <dbReference type="ARBA" id="ARBA00012425"/>
    </source>
</evidence>
<evidence type="ECO:0000256" key="13">
    <source>
        <dbReference type="ARBA" id="ARBA00048367"/>
    </source>
</evidence>
<evidence type="ECO:0000256" key="12">
    <source>
        <dbReference type="ARBA" id="ARBA00047811"/>
    </source>
</evidence>
<dbReference type="GO" id="GO:0010389">
    <property type="term" value="P:regulation of G2/M transition of mitotic cell cycle"/>
    <property type="evidence" value="ECO:0007669"/>
    <property type="project" value="TreeGrafter"/>
</dbReference>
<dbReference type="GO" id="GO:0051445">
    <property type="term" value="P:regulation of meiotic cell cycle"/>
    <property type="evidence" value="ECO:0007669"/>
    <property type="project" value="TreeGrafter"/>
</dbReference>
<keyword evidence="9 15" id="KW-0418">Kinase</keyword>
<evidence type="ECO:0000256" key="9">
    <source>
        <dbReference type="ARBA" id="ARBA00022777"/>
    </source>
</evidence>
<dbReference type="InterPro" id="IPR050108">
    <property type="entry name" value="CDK"/>
</dbReference>
<accession>A0A2G9H5W1</accession>
<dbReference type="AlphaFoldDB" id="A0A2G9H5W1"/>
<evidence type="ECO:0000256" key="8">
    <source>
        <dbReference type="ARBA" id="ARBA00022776"/>
    </source>
</evidence>
<dbReference type="SMART" id="SM00220">
    <property type="entry name" value="S_TKc"/>
    <property type="match status" value="1"/>
</dbReference>
<dbReference type="SUPFAM" id="SSF56112">
    <property type="entry name" value="Protein kinase-like (PK-like)"/>
    <property type="match status" value="1"/>
</dbReference>
<evidence type="ECO:0000259" key="14">
    <source>
        <dbReference type="PROSITE" id="PS50011"/>
    </source>
</evidence>
<proteinExistence type="inferred from homology"/>
<evidence type="ECO:0000313" key="15">
    <source>
        <dbReference type="EMBL" id="PIN12700.1"/>
    </source>
</evidence>
<keyword evidence="6 15" id="KW-0808">Transferase</keyword>
<keyword evidence="10" id="KW-0067">ATP-binding</keyword>
<dbReference type="GO" id="GO:0030332">
    <property type="term" value="F:cyclin binding"/>
    <property type="evidence" value="ECO:0007669"/>
    <property type="project" value="TreeGrafter"/>
</dbReference>
<dbReference type="GO" id="GO:0000307">
    <property type="term" value="C:cyclin-dependent protein kinase holoenzyme complex"/>
    <property type="evidence" value="ECO:0007669"/>
    <property type="project" value="TreeGrafter"/>
</dbReference>
<keyword evidence="3" id="KW-0723">Serine/threonine-protein kinase</keyword>
<dbReference type="OrthoDB" id="6513151at2759"/>
<dbReference type="PANTHER" id="PTHR24056">
    <property type="entry name" value="CELL DIVISION PROTEIN KINASE"/>
    <property type="match status" value="1"/>
</dbReference>
<comment type="catalytic activity">
    <reaction evidence="13">
        <text>L-seryl-[protein] + ATP = O-phospho-L-seryl-[protein] + ADP + H(+)</text>
        <dbReference type="Rhea" id="RHEA:17989"/>
        <dbReference type="Rhea" id="RHEA-COMP:9863"/>
        <dbReference type="Rhea" id="RHEA-COMP:11604"/>
        <dbReference type="ChEBI" id="CHEBI:15378"/>
        <dbReference type="ChEBI" id="CHEBI:29999"/>
        <dbReference type="ChEBI" id="CHEBI:30616"/>
        <dbReference type="ChEBI" id="CHEBI:83421"/>
        <dbReference type="ChEBI" id="CHEBI:456216"/>
        <dbReference type="EC" id="2.7.11.22"/>
    </reaction>
</comment>
<dbReference type="Pfam" id="PF00069">
    <property type="entry name" value="Pkinase"/>
    <property type="match status" value="1"/>
</dbReference>
<dbReference type="GO" id="GO:0010468">
    <property type="term" value="P:regulation of gene expression"/>
    <property type="evidence" value="ECO:0007669"/>
    <property type="project" value="TreeGrafter"/>
</dbReference>